<name>A0AAN6PII3_9PEZI</name>
<comment type="caution">
    <text evidence="2">The sequence shown here is derived from an EMBL/GenBank/DDBJ whole genome shotgun (WGS) entry which is preliminary data.</text>
</comment>
<dbReference type="InterPro" id="IPR002575">
    <property type="entry name" value="Aminoglycoside_PTrfase"/>
</dbReference>
<feature type="domain" description="Aminoglycoside phosphotransferase" evidence="1">
    <location>
        <begin position="319"/>
        <end position="518"/>
    </location>
</feature>
<dbReference type="InterPro" id="IPR051678">
    <property type="entry name" value="AGP_Transferase"/>
</dbReference>
<dbReference type="Gene3D" id="3.90.1200.10">
    <property type="match status" value="1"/>
</dbReference>
<evidence type="ECO:0000313" key="3">
    <source>
        <dbReference type="Proteomes" id="UP001303115"/>
    </source>
</evidence>
<sequence length="540" mass="61063">MDPDRDEVDNTLSRIAALDLPHPSIALLSSFVTEALHPVVAARYVNDRLSVGEARSLVSDCIFIVESVTRDGQPPSPPDANTQRNIVRRDGNRCCITGKAGTLWDPLLVVPILPAPSGWIANKPRIFDMLGAFFSPPYRDWWLSYASEPERLPCYRSHWLVQKSAARLFAQGFVKLDRRMPPPMIEYEVKPVFIGPEAPFKVNGSYPLLGDRSRSGIPTVDARFIGTQARLATSIRYVDLARNIAPQIFLRRPSRSPNTGTPSPPIRHLQSLISIMGRAFVSTWRVLPRAIRKASYDALRKLRVLIYGAEDGMLYRGDADMVRNEFNALRRVRQETSIPVPEALDVIPEGDNSYLLITRVPGVPLWRCQELFSDTDCDEIVTQLQDYVAQLRALPNTVNAEMPICNTLGEACQDHRIRSADPIGPFADEAAFSQCLRFSDEPSRRGHRIVFTHADLNPRNILVDRVALPDGSTGWRVTGIVDWETAGYYPEYWDYTKALFEGFRWRPRYLKMVHRVFGEFGGYSCELDVEKRSWEMGDGI</sequence>
<dbReference type="PANTHER" id="PTHR21310">
    <property type="entry name" value="AMINOGLYCOSIDE PHOSPHOTRANSFERASE-RELATED-RELATED"/>
    <property type="match status" value="1"/>
</dbReference>
<dbReference type="CDD" id="cd05120">
    <property type="entry name" value="APH_ChoK_like"/>
    <property type="match status" value="1"/>
</dbReference>
<keyword evidence="2" id="KW-0808">Transferase</keyword>
<dbReference type="InterPro" id="IPR011009">
    <property type="entry name" value="Kinase-like_dom_sf"/>
</dbReference>
<dbReference type="GO" id="GO:0016301">
    <property type="term" value="F:kinase activity"/>
    <property type="evidence" value="ECO:0007669"/>
    <property type="project" value="UniProtKB-KW"/>
</dbReference>
<dbReference type="Proteomes" id="UP001303115">
    <property type="component" value="Unassembled WGS sequence"/>
</dbReference>
<organism evidence="2 3">
    <name type="scientific">Parachaetomium inaequale</name>
    <dbReference type="NCBI Taxonomy" id="2588326"/>
    <lineage>
        <taxon>Eukaryota</taxon>
        <taxon>Fungi</taxon>
        <taxon>Dikarya</taxon>
        <taxon>Ascomycota</taxon>
        <taxon>Pezizomycotina</taxon>
        <taxon>Sordariomycetes</taxon>
        <taxon>Sordariomycetidae</taxon>
        <taxon>Sordariales</taxon>
        <taxon>Chaetomiaceae</taxon>
        <taxon>Parachaetomium</taxon>
    </lineage>
</organism>
<evidence type="ECO:0000259" key="1">
    <source>
        <dbReference type="Pfam" id="PF01636"/>
    </source>
</evidence>
<dbReference type="EMBL" id="MU854354">
    <property type="protein sequence ID" value="KAK4041598.1"/>
    <property type="molecule type" value="Genomic_DNA"/>
</dbReference>
<dbReference type="Pfam" id="PF01636">
    <property type="entry name" value="APH"/>
    <property type="match status" value="1"/>
</dbReference>
<keyword evidence="2" id="KW-0418">Kinase</keyword>
<proteinExistence type="predicted"/>
<dbReference type="SUPFAM" id="SSF56112">
    <property type="entry name" value="Protein kinase-like (PK-like)"/>
    <property type="match status" value="1"/>
</dbReference>
<reference evidence="3" key="1">
    <citation type="journal article" date="2023" name="Mol. Phylogenet. Evol.">
        <title>Genome-scale phylogeny and comparative genomics of the fungal order Sordariales.</title>
        <authorList>
            <person name="Hensen N."/>
            <person name="Bonometti L."/>
            <person name="Westerberg I."/>
            <person name="Brannstrom I.O."/>
            <person name="Guillou S."/>
            <person name="Cros-Aarteil S."/>
            <person name="Calhoun S."/>
            <person name="Haridas S."/>
            <person name="Kuo A."/>
            <person name="Mondo S."/>
            <person name="Pangilinan J."/>
            <person name="Riley R."/>
            <person name="LaButti K."/>
            <person name="Andreopoulos B."/>
            <person name="Lipzen A."/>
            <person name="Chen C."/>
            <person name="Yan M."/>
            <person name="Daum C."/>
            <person name="Ng V."/>
            <person name="Clum A."/>
            <person name="Steindorff A."/>
            <person name="Ohm R.A."/>
            <person name="Martin F."/>
            <person name="Silar P."/>
            <person name="Natvig D.O."/>
            <person name="Lalanne C."/>
            <person name="Gautier V."/>
            <person name="Ament-Velasquez S.L."/>
            <person name="Kruys A."/>
            <person name="Hutchinson M.I."/>
            <person name="Powell A.J."/>
            <person name="Barry K."/>
            <person name="Miller A.N."/>
            <person name="Grigoriev I.V."/>
            <person name="Debuchy R."/>
            <person name="Gladieux P."/>
            <person name="Hiltunen Thoren M."/>
            <person name="Johannesson H."/>
        </authorList>
    </citation>
    <scope>NUCLEOTIDE SEQUENCE [LARGE SCALE GENOMIC DNA]</scope>
    <source>
        <strain evidence="3">CBS 284.82</strain>
    </source>
</reference>
<keyword evidence="3" id="KW-1185">Reference proteome</keyword>
<dbReference type="AlphaFoldDB" id="A0AAN6PII3"/>
<dbReference type="PANTHER" id="PTHR21310:SF58">
    <property type="entry name" value="AMINOGLYCOSIDE PHOSPHOTRANSFERASE DOMAIN-CONTAINING PROTEIN"/>
    <property type="match status" value="1"/>
</dbReference>
<accession>A0AAN6PII3</accession>
<protein>
    <submittedName>
        <fullName evidence="2">Kinase-like domain-containing protein</fullName>
    </submittedName>
</protein>
<gene>
    <name evidence="2" type="ORF">C8A01DRAFT_45251</name>
</gene>
<evidence type="ECO:0000313" key="2">
    <source>
        <dbReference type="EMBL" id="KAK4041598.1"/>
    </source>
</evidence>